<evidence type="ECO:0000256" key="1">
    <source>
        <dbReference type="SAM" id="MobiDB-lite"/>
    </source>
</evidence>
<comment type="caution">
    <text evidence="2">The sequence shown here is derived from an EMBL/GenBank/DDBJ whole genome shotgun (WGS) entry which is preliminary data.</text>
</comment>
<keyword evidence="3" id="KW-1185">Reference proteome</keyword>
<evidence type="ECO:0000313" key="2">
    <source>
        <dbReference type="EMBL" id="ORX35052.1"/>
    </source>
</evidence>
<feature type="compositionally biased region" description="Basic and acidic residues" evidence="1">
    <location>
        <begin position="363"/>
        <end position="376"/>
    </location>
</feature>
<dbReference type="EMBL" id="NBSH01000012">
    <property type="protein sequence ID" value="ORX35052.1"/>
    <property type="molecule type" value="Genomic_DNA"/>
</dbReference>
<feature type="region of interest" description="Disordered" evidence="1">
    <location>
        <begin position="359"/>
        <end position="380"/>
    </location>
</feature>
<organism evidence="2 3">
    <name type="scientific">Kockovaella imperatae</name>
    <dbReference type="NCBI Taxonomy" id="4999"/>
    <lineage>
        <taxon>Eukaryota</taxon>
        <taxon>Fungi</taxon>
        <taxon>Dikarya</taxon>
        <taxon>Basidiomycota</taxon>
        <taxon>Agaricomycotina</taxon>
        <taxon>Tremellomycetes</taxon>
        <taxon>Tremellales</taxon>
        <taxon>Cuniculitremaceae</taxon>
        <taxon>Kockovaella</taxon>
    </lineage>
</organism>
<dbReference type="RefSeq" id="XP_021869268.1">
    <property type="nucleotide sequence ID" value="XM_022016654.1"/>
</dbReference>
<feature type="region of interest" description="Disordered" evidence="1">
    <location>
        <begin position="421"/>
        <end position="440"/>
    </location>
</feature>
<evidence type="ECO:0000313" key="3">
    <source>
        <dbReference type="Proteomes" id="UP000193218"/>
    </source>
</evidence>
<protein>
    <submittedName>
        <fullName evidence="2">Uncharacterized protein</fullName>
    </submittedName>
</protein>
<name>A0A1Y1UAM1_9TREE</name>
<dbReference type="InParanoid" id="A0A1Y1UAM1"/>
<dbReference type="Proteomes" id="UP000193218">
    <property type="component" value="Unassembled WGS sequence"/>
</dbReference>
<dbReference type="AlphaFoldDB" id="A0A1Y1UAM1"/>
<accession>A0A1Y1UAM1</accession>
<sequence>MPVNTVASLLENVDGRFLILGAVTMSLLYVVKVWSAGPKTTWERDWAGKMILVIAPPSPVILQLLDHLLHLPSPPQILFLPPYDSPLPESLLTLMHTLRLSIRNPQAQLHCEPLPQTPRGVREFTAKWGKVSTGMTGEGGRRIDAIVFASGWESVPSTIWSNDDELLDQSQGGKKETRWTLHEYHFHILTSLLPSLIRQPPERNIRVISLISPAFAAALPALEGSKKPLESSIQIAGAKSITVLLLMKHFQLIFDTLSAAALKKVKEVPSSNGTLKKKQEGVRSNIMVLRVIMPWTREEFTWGSEPGDPFLKKLLRLLVLIPILLIVTPSPSRAIQPLLFALQAPVRYGPLDVSTPSPIAKSTIEKSKSDNKELRNPRTAGVGNGDIVRYCQVIDSHPALEDPVNAKAIYDALEGRVEKVIKRDAGGDKQTKPDGTKAKA</sequence>
<gene>
    <name evidence="2" type="ORF">BD324DRAFT_633748</name>
</gene>
<dbReference type="OrthoDB" id="191979at2759"/>
<dbReference type="STRING" id="4999.A0A1Y1UAM1"/>
<proteinExistence type="predicted"/>
<reference evidence="2 3" key="1">
    <citation type="submission" date="2017-03" db="EMBL/GenBank/DDBJ databases">
        <title>Widespread Adenine N6-methylation of Active Genes in Fungi.</title>
        <authorList>
            <consortium name="DOE Joint Genome Institute"/>
            <person name="Mondo S.J."/>
            <person name="Dannebaum R.O."/>
            <person name="Kuo R.C."/>
            <person name="Louie K.B."/>
            <person name="Bewick A.J."/>
            <person name="Labutti K."/>
            <person name="Haridas S."/>
            <person name="Kuo A."/>
            <person name="Salamov A."/>
            <person name="Ahrendt S.R."/>
            <person name="Lau R."/>
            <person name="Bowen B.P."/>
            <person name="Lipzen A."/>
            <person name="Sullivan W."/>
            <person name="Andreopoulos W.B."/>
            <person name="Clum A."/>
            <person name="Lindquist E."/>
            <person name="Daum C."/>
            <person name="Northen T.R."/>
            <person name="Ramamoorthy G."/>
            <person name="Schmitz R.J."/>
            <person name="Gryganskyi A."/>
            <person name="Culley D."/>
            <person name="Magnuson J."/>
            <person name="James T.Y."/>
            <person name="O'Malley M.A."/>
            <person name="Stajich J.E."/>
            <person name="Spatafora J.W."/>
            <person name="Visel A."/>
            <person name="Grigoriev I.V."/>
        </authorList>
    </citation>
    <scope>NUCLEOTIDE SEQUENCE [LARGE SCALE GENOMIC DNA]</scope>
    <source>
        <strain evidence="2 3">NRRL Y-17943</strain>
    </source>
</reference>
<dbReference type="GeneID" id="33558463"/>